<evidence type="ECO:0000313" key="2">
    <source>
        <dbReference type="Proteomes" id="UP000821865"/>
    </source>
</evidence>
<dbReference type="Proteomes" id="UP000821865">
    <property type="component" value="Chromosome 1"/>
</dbReference>
<protein>
    <submittedName>
        <fullName evidence="1">Uncharacterized protein</fullName>
    </submittedName>
</protein>
<sequence>MERSNVLWEPSCLAYLSWHDIEAITMREREPRPRLYAARNGLLNIDAIPDHTFRRQFRFEKQDFHVLVKALQVPDYVTSAQGVVRVSAQEALSMCLRRLAYPNRLCDLTSSAVTTESFQGPLSPPKARFFEQQSYVARALWKLSPGQSSRFSGNAVDLEVDPRDVASARLCEILLSARSTLNSQPPTFPWLELTSTSFPMKVVDMQWERAWTILPTLERLQRWAIVQPARCPKCGNTAPRCRRLCGSQDLLASRASMHAKYRRGPLGAGVPEVPTQGSSSPPGNMFFGETVAGWLAVADACNGVCWLTLGGFYYAS</sequence>
<gene>
    <name evidence="1" type="ORF">HPB49_006735</name>
</gene>
<accession>A0ACB8DWX4</accession>
<comment type="caution">
    <text evidence="1">The sequence shown here is derived from an EMBL/GenBank/DDBJ whole genome shotgun (WGS) entry which is preliminary data.</text>
</comment>
<dbReference type="EMBL" id="CM023470">
    <property type="protein sequence ID" value="KAH7978778.1"/>
    <property type="molecule type" value="Genomic_DNA"/>
</dbReference>
<reference evidence="1" key="1">
    <citation type="submission" date="2020-05" db="EMBL/GenBank/DDBJ databases">
        <title>Large-scale comparative analyses of tick genomes elucidate their genetic diversity and vector capacities.</title>
        <authorList>
            <person name="Jia N."/>
            <person name="Wang J."/>
            <person name="Shi W."/>
            <person name="Du L."/>
            <person name="Sun Y."/>
            <person name="Zhan W."/>
            <person name="Jiang J."/>
            <person name="Wang Q."/>
            <person name="Zhang B."/>
            <person name="Ji P."/>
            <person name="Sakyi L.B."/>
            <person name="Cui X."/>
            <person name="Yuan T."/>
            <person name="Jiang B."/>
            <person name="Yang W."/>
            <person name="Lam T.T.-Y."/>
            <person name="Chang Q."/>
            <person name="Ding S."/>
            <person name="Wang X."/>
            <person name="Zhu J."/>
            <person name="Ruan X."/>
            <person name="Zhao L."/>
            <person name="Wei J."/>
            <person name="Que T."/>
            <person name="Du C."/>
            <person name="Cheng J."/>
            <person name="Dai P."/>
            <person name="Han X."/>
            <person name="Huang E."/>
            <person name="Gao Y."/>
            <person name="Liu J."/>
            <person name="Shao H."/>
            <person name="Ye R."/>
            <person name="Li L."/>
            <person name="Wei W."/>
            <person name="Wang X."/>
            <person name="Wang C."/>
            <person name="Yang T."/>
            <person name="Huo Q."/>
            <person name="Li W."/>
            <person name="Guo W."/>
            <person name="Chen H."/>
            <person name="Zhou L."/>
            <person name="Ni X."/>
            <person name="Tian J."/>
            <person name="Zhou Y."/>
            <person name="Sheng Y."/>
            <person name="Liu T."/>
            <person name="Pan Y."/>
            <person name="Xia L."/>
            <person name="Li J."/>
            <person name="Zhao F."/>
            <person name="Cao W."/>
        </authorList>
    </citation>
    <scope>NUCLEOTIDE SEQUENCE</scope>
    <source>
        <strain evidence="1">Dsil-2018</strain>
    </source>
</reference>
<evidence type="ECO:0000313" key="1">
    <source>
        <dbReference type="EMBL" id="KAH7978778.1"/>
    </source>
</evidence>
<keyword evidence="2" id="KW-1185">Reference proteome</keyword>
<name>A0ACB8DWX4_DERSI</name>
<proteinExistence type="predicted"/>
<organism evidence="1 2">
    <name type="scientific">Dermacentor silvarum</name>
    <name type="common">Tick</name>
    <dbReference type="NCBI Taxonomy" id="543639"/>
    <lineage>
        <taxon>Eukaryota</taxon>
        <taxon>Metazoa</taxon>
        <taxon>Ecdysozoa</taxon>
        <taxon>Arthropoda</taxon>
        <taxon>Chelicerata</taxon>
        <taxon>Arachnida</taxon>
        <taxon>Acari</taxon>
        <taxon>Parasitiformes</taxon>
        <taxon>Ixodida</taxon>
        <taxon>Ixodoidea</taxon>
        <taxon>Ixodidae</taxon>
        <taxon>Rhipicephalinae</taxon>
        <taxon>Dermacentor</taxon>
    </lineage>
</organism>